<sequence length="237" mass="27056">MSSEVVADNTAVGEIDGLIFKVIHANFGHKDHAVVAFSGISIILSTIVIVGVITHIFYIDARKCVYFRISATLAFCNIVYGLVQILLFDNKLTNRLTDIQLRSLYFLYLVSLCSIILNTCCIALHLHLTTITTNLRIAIRISPFYELMSWTIAGIICHPVFYTFYQMKKIPISGAIVIFEKSWSDFYRHITCISCFYILGLVYCAYVCIEVIHRLLPIWIRIKRFDTYQQGFTASVL</sequence>
<evidence type="ECO:0000313" key="2">
    <source>
        <dbReference type="Proteomes" id="UP001145114"/>
    </source>
</evidence>
<gene>
    <name evidence="1" type="ORF">EV182_005319</name>
</gene>
<accession>A0ACC1HBM5</accession>
<proteinExistence type="predicted"/>
<dbReference type="EMBL" id="JAMZIH010007001">
    <property type="protein sequence ID" value="KAJ1673395.1"/>
    <property type="molecule type" value="Genomic_DNA"/>
</dbReference>
<organism evidence="1 2">
    <name type="scientific">Spiromyces aspiralis</name>
    <dbReference type="NCBI Taxonomy" id="68401"/>
    <lineage>
        <taxon>Eukaryota</taxon>
        <taxon>Fungi</taxon>
        <taxon>Fungi incertae sedis</taxon>
        <taxon>Zoopagomycota</taxon>
        <taxon>Kickxellomycotina</taxon>
        <taxon>Kickxellomycetes</taxon>
        <taxon>Kickxellales</taxon>
        <taxon>Kickxellaceae</taxon>
        <taxon>Spiromyces</taxon>
    </lineage>
</organism>
<reference evidence="1" key="1">
    <citation type="submission" date="2022-06" db="EMBL/GenBank/DDBJ databases">
        <title>Phylogenomic reconstructions and comparative analyses of Kickxellomycotina fungi.</title>
        <authorList>
            <person name="Reynolds N.K."/>
            <person name="Stajich J.E."/>
            <person name="Barry K."/>
            <person name="Grigoriev I.V."/>
            <person name="Crous P."/>
            <person name="Smith M.E."/>
        </authorList>
    </citation>
    <scope>NUCLEOTIDE SEQUENCE</scope>
    <source>
        <strain evidence="1">RSA 2271</strain>
    </source>
</reference>
<evidence type="ECO:0000313" key="1">
    <source>
        <dbReference type="EMBL" id="KAJ1673395.1"/>
    </source>
</evidence>
<dbReference type="Proteomes" id="UP001145114">
    <property type="component" value="Unassembled WGS sequence"/>
</dbReference>
<name>A0ACC1HBM5_9FUNG</name>
<keyword evidence="2" id="KW-1185">Reference proteome</keyword>
<comment type="caution">
    <text evidence="1">The sequence shown here is derived from an EMBL/GenBank/DDBJ whole genome shotgun (WGS) entry which is preliminary data.</text>
</comment>
<protein>
    <submittedName>
        <fullName evidence="1">Uncharacterized protein</fullName>
    </submittedName>
</protein>